<protein>
    <submittedName>
        <fullName evidence="6">Transcriptional regulator, LuxR family</fullName>
    </submittedName>
</protein>
<evidence type="ECO:0000259" key="5">
    <source>
        <dbReference type="PROSITE" id="PS50043"/>
    </source>
</evidence>
<dbReference type="InterPro" id="IPR036388">
    <property type="entry name" value="WH-like_DNA-bd_sf"/>
</dbReference>
<organism evidence="6 7">
    <name type="scientific">Mucilaginibacter paludis DSM 18603</name>
    <dbReference type="NCBI Taxonomy" id="714943"/>
    <lineage>
        <taxon>Bacteria</taxon>
        <taxon>Pseudomonadati</taxon>
        <taxon>Bacteroidota</taxon>
        <taxon>Sphingobacteriia</taxon>
        <taxon>Sphingobacteriales</taxon>
        <taxon>Sphingobacteriaceae</taxon>
        <taxon>Mucilaginibacter</taxon>
    </lineage>
</organism>
<dbReference type="Pfam" id="PF00196">
    <property type="entry name" value="GerE"/>
    <property type="match status" value="1"/>
</dbReference>
<feature type="transmembrane region" description="Helical" evidence="4">
    <location>
        <begin position="197"/>
        <end position="216"/>
    </location>
</feature>
<proteinExistence type="predicted"/>
<feature type="transmembrane region" description="Helical" evidence="4">
    <location>
        <begin position="73"/>
        <end position="93"/>
    </location>
</feature>
<feature type="transmembrane region" description="Helical" evidence="4">
    <location>
        <begin position="12"/>
        <end position="30"/>
    </location>
</feature>
<dbReference type="PROSITE" id="PS50043">
    <property type="entry name" value="HTH_LUXR_2"/>
    <property type="match status" value="1"/>
</dbReference>
<dbReference type="GO" id="GO:0006355">
    <property type="term" value="P:regulation of DNA-templated transcription"/>
    <property type="evidence" value="ECO:0007669"/>
    <property type="project" value="InterPro"/>
</dbReference>
<keyword evidence="2" id="KW-0238">DNA-binding</keyword>
<dbReference type="InterPro" id="IPR016032">
    <property type="entry name" value="Sig_transdc_resp-reg_C-effctor"/>
</dbReference>
<evidence type="ECO:0000256" key="1">
    <source>
        <dbReference type="ARBA" id="ARBA00023015"/>
    </source>
</evidence>
<keyword evidence="1" id="KW-0805">Transcription regulation</keyword>
<dbReference type="Proteomes" id="UP000002774">
    <property type="component" value="Chromosome"/>
</dbReference>
<feature type="transmembrane region" description="Helical" evidence="4">
    <location>
        <begin position="169"/>
        <end position="191"/>
    </location>
</feature>
<evidence type="ECO:0000256" key="3">
    <source>
        <dbReference type="ARBA" id="ARBA00023163"/>
    </source>
</evidence>
<dbReference type="PRINTS" id="PR00038">
    <property type="entry name" value="HTHLUXR"/>
</dbReference>
<keyword evidence="7" id="KW-1185">Reference proteome</keyword>
<dbReference type="SUPFAM" id="SSF46894">
    <property type="entry name" value="C-terminal effector domain of the bipartite response regulators"/>
    <property type="match status" value="1"/>
</dbReference>
<dbReference type="GO" id="GO:0003677">
    <property type="term" value="F:DNA binding"/>
    <property type="evidence" value="ECO:0007669"/>
    <property type="project" value="UniProtKB-KW"/>
</dbReference>
<accession>H1YI12</accession>
<evidence type="ECO:0000256" key="4">
    <source>
        <dbReference type="SAM" id="Phobius"/>
    </source>
</evidence>
<keyword evidence="4" id="KW-1133">Transmembrane helix</keyword>
<dbReference type="eggNOG" id="COG2197">
    <property type="taxonomic scope" value="Bacteria"/>
</dbReference>
<dbReference type="InterPro" id="IPR000792">
    <property type="entry name" value="Tscrpt_reg_LuxR_C"/>
</dbReference>
<sequence>MPMLIPGTKMHIVTFSFIMLEFCMFIWQMARYFYRLRDKHRGWYILLLLLLLLYNITNGFFPDPNIPLPVKTQNIIAYGMAFLMVSYFPFYFYKEFDLTALRNHVLYGVPIFLILPYIIFFVIMYSINGELKRDMGYGVILPFAYSLVLLWIVLSAIRKRYQQNRDDHFYAEEISVYFAVLPWVPMTLFAWLEVGQVVETLCANLGFLIITIIFFIKSARRAMQEYLEENAITIGETNPYQFQANCLHFDLTRTEILIIQYIYKGKSNKEIADLMSISENTVKKHLQNVYRKVNVKSRAALIYTLQNHHSTML</sequence>
<feature type="transmembrane region" description="Helical" evidence="4">
    <location>
        <begin position="139"/>
        <end position="157"/>
    </location>
</feature>
<evidence type="ECO:0000313" key="7">
    <source>
        <dbReference type="Proteomes" id="UP000002774"/>
    </source>
</evidence>
<keyword evidence="3" id="KW-0804">Transcription</keyword>
<dbReference type="PROSITE" id="PS00622">
    <property type="entry name" value="HTH_LUXR_1"/>
    <property type="match status" value="1"/>
</dbReference>
<name>H1YI12_9SPHI</name>
<dbReference type="RefSeq" id="WP_008505341.1">
    <property type="nucleotide sequence ID" value="NZ_CM001403.1"/>
</dbReference>
<reference evidence="6" key="1">
    <citation type="submission" date="2011-09" db="EMBL/GenBank/DDBJ databases">
        <title>The permanent draft genome of Mucilaginibacter paludis DSM 18603.</title>
        <authorList>
            <consortium name="US DOE Joint Genome Institute (JGI-PGF)"/>
            <person name="Lucas S."/>
            <person name="Han J."/>
            <person name="Lapidus A."/>
            <person name="Bruce D."/>
            <person name="Goodwin L."/>
            <person name="Pitluck S."/>
            <person name="Peters L."/>
            <person name="Kyrpides N."/>
            <person name="Mavromatis K."/>
            <person name="Ivanova N."/>
            <person name="Mikhailova N."/>
            <person name="Held B."/>
            <person name="Detter J.C."/>
            <person name="Tapia R."/>
            <person name="Han C."/>
            <person name="Land M."/>
            <person name="Hauser L."/>
            <person name="Markowitz V."/>
            <person name="Cheng J.-F."/>
            <person name="Hugenholtz P."/>
            <person name="Woyke T."/>
            <person name="Wu D."/>
            <person name="Tindall B."/>
            <person name="Brambilla E."/>
            <person name="Klenk H.-P."/>
            <person name="Eisen J.A."/>
        </authorList>
    </citation>
    <scope>NUCLEOTIDE SEQUENCE [LARGE SCALE GENOMIC DNA]</scope>
    <source>
        <strain evidence="6">DSM 18603</strain>
    </source>
</reference>
<keyword evidence="4" id="KW-0472">Membrane</keyword>
<dbReference type="EMBL" id="CM001403">
    <property type="protein sequence ID" value="EHQ25560.1"/>
    <property type="molecule type" value="Genomic_DNA"/>
</dbReference>
<evidence type="ECO:0000256" key="2">
    <source>
        <dbReference type="ARBA" id="ARBA00023125"/>
    </source>
</evidence>
<dbReference type="HOGENOM" id="CLU_902297_0_0_10"/>
<evidence type="ECO:0000313" key="6">
    <source>
        <dbReference type="EMBL" id="EHQ25560.1"/>
    </source>
</evidence>
<dbReference type="STRING" id="714943.Mucpa_1400"/>
<feature type="domain" description="HTH luxR-type" evidence="5">
    <location>
        <begin position="244"/>
        <end position="309"/>
    </location>
</feature>
<feature type="transmembrane region" description="Helical" evidence="4">
    <location>
        <begin position="105"/>
        <end position="127"/>
    </location>
</feature>
<dbReference type="CDD" id="cd06170">
    <property type="entry name" value="LuxR_C_like"/>
    <property type="match status" value="1"/>
</dbReference>
<dbReference type="SMART" id="SM00421">
    <property type="entry name" value="HTH_LUXR"/>
    <property type="match status" value="1"/>
</dbReference>
<feature type="transmembrane region" description="Helical" evidence="4">
    <location>
        <begin position="42"/>
        <end position="61"/>
    </location>
</feature>
<dbReference type="PANTHER" id="PTHR44688:SF16">
    <property type="entry name" value="DNA-BINDING TRANSCRIPTIONAL ACTIVATOR DEVR_DOSR"/>
    <property type="match status" value="1"/>
</dbReference>
<gene>
    <name evidence="6" type="ORF">Mucpa_1400</name>
</gene>
<dbReference type="Gene3D" id="1.10.10.10">
    <property type="entry name" value="Winged helix-like DNA-binding domain superfamily/Winged helix DNA-binding domain"/>
    <property type="match status" value="1"/>
</dbReference>
<dbReference type="PANTHER" id="PTHR44688">
    <property type="entry name" value="DNA-BINDING TRANSCRIPTIONAL ACTIVATOR DEVR_DOSR"/>
    <property type="match status" value="1"/>
</dbReference>
<keyword evidence="4" id="KW-0812">Transmembrane</keyword>
<dbReference type="AlphaFoldDB" id="H1YI12"/>